<proteinExistence type="predicted"/>
<dbReference type="Proteomes" id="UP000029833">
    <property type="component" value="Unassembled WGS sequence"/>
</dbReference>
<evidence type="ECO:0000256" key="2">
    <source>
        <dbReference type="ARBA" id="ARBA00023315"/>
    </source>
</evidence>
<name>A0A0A0B403_9CELL</name>
<dbReference type="AlphaFoldDB" id="A0A0A0B403"/>
<organism evidence="4 5">
    <name type="scientific">Cellulomonas cellasea DSM 20118</name>
    <dbReference type="NCBI Taxonomy" id="1408250"/>
    <lineage>
        <taxon>Bacteria</taxon>
        <taxon>Bacillati</taxon>
        <taxon>Actinomycetota</taxon>
        <taxon>Actinomycetes</taxon>
        <taxon>Micrococcales</taxon>
        <taxon>Cellulomonadaceae</taxon>
        <taxon>Cellulomonas</taxon>
    </lineage>
</organism>
<protein>
    <submittedName>
        <fullName evidence="4">Acetyltransferase</fullName>
    </submittedName>
</protein>
<feature type="domain" description="N-acetyltransferase" evidence="3">
    <location>
        <begin position="3"/>
        <end position="156"/>
    </location>
</feature>
<dbReference type="EMBL" id="AXNT01000151">
    <property type="protein sequence ID" value="KGM00903.1"/>
    <property type="molecule type" value="Genomic_DNA"/>
</dbReference>
<accession>A0A0A0B403</accession>
<dbReference type="STRING" id="1408250.Q760_05315"/>
<dbReference type="InterPro" id="IPR050832">
    <property type="entry name" value="Bact_Acetyltransf"/>
</dbReference>
<reference evidence="4 5" key="1">
    <citation type="submission" date="2013-10" db="EMBL/GenBank/DDBJ databases">
        <authorList>
            <person name="Wang G."/>
            <person name="Zhuang W."/>
        </authorList>
    </citation>
    <scope>NUCLEOTIDE SEQUENCE [LARGE SCALE GENOMIC DNA]</scope>
    <source>
        <strain evidence="4 5">DSM 20118</strain>
    </source>
</reference>
<comment type="caution">
    <text evidence="4">The sequence shown here is derived from an EMBL/GenBank/DDBJ whole genome shotgun (WGS) entry which is preliminary data.</text>
</comment>
<evidence type="ECO:0000259" key="3">
    <source>
        <dbReference type="PROSITE" id="PS51186"/>
    </source>
</evidence>
<dbReference type="InterPro" id="IPR016181">
    <property type="entry name" value="Acyl_CoA_acyltransferase"/>
</dbReference>
<dbReference type="OrthoDB" id="1821130at2"/>
<evidence type="ECO:0000256" key="1">
    <source>
        <dbReference type="ARBA" id="ARBA00022679"/>
    </source>
</evidence>
<evidence type="ECO:0000313" key="5">
    <source>
        <dbReference type="Proteomes" id="UP000029833"/>
    </source>
</evidence>
<dbReference type="PROSITE" id="PS51186">
    <property type="entry name" value="GNAT"/>
    <property type="match status" value="1"/>
</dbReference>
<dbReference type="PANTHER" id="PTHR43877">
    <property type="entry name" value="AMINOALKYLPHOSPHONATE N-ACETYLTRANSFERASE-RELATED-RELATED"/>
    <property type="match status" value="1"/>
</dbReference>
<dbReference type="Pfam" id="PF00583">
    <property type="entry name" value="Acetyltransf_1"/>
    <property type="match status" value="1"/>
</dbReference>
<dbReference type="SUPFAM" id="SSF55729">
    <property type="entry name" value="Acyl-CoA N-acyltransferases (Nat)"/>
    <property type="match status" value="1"/>
</dbReference>
<dbReference type="RefSeq" id="WP_034634325.1">
    <property type="nucleotide sequence ID" value="NZ_AXNT01000151.1"/>
</dbReference>
<dbReference type="Gene3D" id="3.40.630.30">
    <property type="match status" value="1"/>
</dbReference>
<dbReference type="InterPro" id="IPR000182">
    <property type="entry name" value="GNAT_dom"/>
</dbReference>
<dbReference type="CDD" id="cd04301">
    <property type="entry name" value="NAT_SF"/>
    <property type="match status" value="1"/>
</dbReference>
<dbReference type="GO" id="GO:0016747">
    <property type="term" value="F:acyltransferase activity, transferring groups other than amino-acyl groups"/>
    <property type="evidence" value="ECO:0007669"/>
    <property type="project" value="InterPro"/>
</dbReference>
<gene>
    <name evidence="4" type="ORF">Q760_05315</name>
</gene>
<evidence type="ECO:0000313" key="4">
    <source>
        <dbReference type="EMBL" id="KGM00903.1"/>
    </source>
</evidence>
<keyword evidence="1 4" id="KW-0808">Transferase</keyword>
<sequence length="159" mass="17478">MDLTIRPLATADDATAFRTLNEEWITRHFTLEDEDRRQLDDPFGVIVEPGGEVLVAELDGRVVGCVALRPAADGVYELSKMAVDPALRGRGVGRRVITAAVERARSLGATSLFLGSSTRLAPAVHLYESVGFTHVPRNEIDMPYERADVFMVLRLDRAA</sequence>
<keyword evidence="5" id="KW-1185">Reference proteome</keyword>
<keyword evidence="2" id="KW-0012">Acyltransferase</keyword>